<reference evidence="7 8" key="1">
    <citation type="submission" date="2017-09" db="EMBL/GenBank/DDBJ databases">
        <title>WGS assembly of Aquilegia coerulea Goldsmith.</title>
        <authorList>
            <person name="Hodges S."/>
            <person name="Kramer E."/>
            <person name="Nordborg M."/>
            <person name="Tomkins J."/>
            <person name="Borevitz J."/>
            <person name="Derieg N."/>
            <person name="Yan J."/>
            <person name="Mihaltcheva S."/>
            <person name="Hayes R.D."/>
            <person name="Rokhsar D."/>
        </authorList>
    </citation>
    <scope>NUCLEOTIDE SEQUENCE [LARGE SCALE GENOMIC DNA]</scope>
    <source>
        <strain evidence="8">cv. Goldsmith</strain>
    </source>
</reference>
<evidence type="ECO:0000256" key="1">
    <source>
        <dbReference type="ARBA" id="ARBA00008894"/>
    </source>
</evidence>
<comment type="similarity">
    <text evidence="1">Belongs to the disease resistance NB-LRR family.</text>
</comment>
<gene>
    <name evidence="7" type="ORF">AQUCO_00200235v1</name>
</gene>
<dbReference type="EMBL" id="KZ305019">
    <property type="protein sequence ID" value="PIA62093.1"/>
    <property type="molecule type" value="Genomic_DNA"/>
</dbReference>
<dbReference type="Gene3D" id="3.40.50.300">
    <property type="entry name" value="P-loop containing nucleotide triphosphate hydrolases"/>
    <property type="match status" value="1"/>
</dbReference>
<dbReference type="Gene3D" id="1.10.8.430">
    <property type="entry name" value="Helical domain of apoptotic protease-activating factors"/>
    <property type="match status" value="1"/>
</dbReference>
<evidence type="ECO:0000259" key="5">
    <source>
        <dbReference type="Pfam" id="PF00931"/>
    </source>
</evidence>
<dbReference type="PRINTS" id="PR00364">
    <property type="entry name" value="DISEASERSIST"/>
</dbReference>
<evidence type="ECO:0000313" key="7">
    <source>
        <dbReference type="EMBL" id="PIA62095.1"/>
    </source>
</evidence>
<keyword evidence="2" id="KW-0677">Repeat</keyword>
<dbReference type="OrthoDB" id="736010at2759"/>
<dbReference type="FunFam" id="3.40.50.300:FF:001091">
    <property type="entry name" value="Probable disease resistance protein At1g61300"/>
    <property type="match status" value="1"/>
</dbReference>
<protein>
    <submittedName>
        <fullName evidence="7">Uncharacterized protein</fullName>
    </submittedName>
</protein>
<dbReference type="SUPFAM" id="SSF52058">
    <property type="entry name" value="L domain-like"/>
    <property type="match status" value="1"/>
</dbReference>
<evidence type="ECO:0000256" key="3">
    <source>
        <dbReference type="ARBA" id="ARBA00022821"/>
    </source>
</evidence>
<evidence type="ECO:0000313" key="8">
    <source>
        <dbReference type="Proteomes" id="UP000230069"/>
    </source>
</evidence>
<dbReference type="GO" id="GO:0006952">
    <property type="term" value="P:defense response"/>
    <property type="evidence" value="ECO:0007669"/>
    <property type="project" value="UniProtKB-KW"/>
</dbReference>
<keyword evidence="8" id="KW-1185">Reference proteome</keyword>
<dbReference type="InterPro" id="IPR027417">
    <property type="entry name" value="P-loop_NTPase"/>
</dbReference>
<name>A0A2G5F245_AQUCA</name>
<proteinExistence type="inferred from homology"/>
<feature type="domain" description="Disease resistance protein At4g27190-like leucine-rich repeats" evidence="6">
    <location>
        <begin position="635"/>
        <end position="753"/>
    </location>
</feature>
<evidence type="ECO:0000259" key="6">
    <source>
        <dbReference type="Pfam" id="PF23247"/>
    </source>
</evidence>
<feature type="domain" description="NB-ARC" evidence="5">
    <location>
        <begin position="4"/>
        <end position="161"/>
    </location>
</feature>
<dbReference type="InterPro" id="IPR042197">
    <property type="entry name" value="Apaf_helical"/>
</dbReference>
<keyword evidence="4" id="KW-0547">Nucleotide-binding</keyword>
<dbReference type="AlphaFoldDB" id="A0A2G5F245"/>
<keyword evidence="3" id="KW-0611">Plant defense</keyword>
<evidence type="ECO:0000256" key="2">
    <source>
        <dbReference type="ARBA" id="ARBA00022737"/>
    </source>
</evidence>
<dbReference type="Gene3D" id="3.80.10.10">
    <property type="entry name" value="Ribonuclease Inhibitor"/>
    <property type="match status" value="2"/>
</dbReference>
<dbReference type="Pfam" id="PF00931">
    <property type="entry name" value="NB-ARC"/>
    <property type="match status" value="1"/>
</dbReference>
<dbReference type="STRING" id="218851.A0A2G5F245"/>
<dbReference type="InterPro" id="IPR032675">
    <property type="entry name" value="LRR_dom_sf"/>
</dbReference>
<dbReference type="InterPro" id="IPR036388">
    <property type="entry name" value="WH-like_DNA-bd_sf"/>
</dbReference>
<dbReference type="Gene3D" id="1.10.10.10">
    <property type="entry name" value="Winged helix-like DNA-binding domain superfamily/Winged helix DNA-binding domain"/>
    <property type="match status" value="1"/>
</dbReference>
<dbReference type="EMBL" id="KZ305019">
    <property type="protein sequence ID" value="PIA62095.1"/>
    <property type="molecule type" value="Genomic_DNA"/>
</dbReference>
<dbReference type="InterPro" id="IPR057135">
    <property type="entry name" value="At4g27190-like_LRR"/>
</dbReference>
<dbReference type="InterPro" id="IPR050905">
    <property type="entry name" value="Plant_NBS-LRR"/>
</dbReference>
<dbReference type="Pfam" id="PF23247">
    <property type="entry name" value="LRR_RPS2"/>
    <property type="match status" value="1"/>
</dbReference>
<dbReference type="PANTHER" id="PTHR33463:SF198">
    <property type="entry name" value="RPP4C3"/>
    <property type="match status" value="1"/>
</dbReference>
<sequence length="789" mass="90136">MTALLNDTICLLGVFGMAGIGKTKLMEALSKRVKQEKLFDEVVMVTISENPDVKAIQNNVAKELGMRLDDSESISCRARRLHDRLNQTEDKRILIVLDDLWNELNLEVVGIPKKSRCKSYKIVITTRFQQVCARMGTDLEWAVPILSKQDSWILFRKNVGDVVDSCQLETIAREVVDECAGLPLAIVALGRALRKKTVPSVWADALRRLKMSINGDLMRVVGCSIKLSYDFLPNEVEKRCFLFCSLFPEDYIINVKEELLVYVVGEKLLEDGEDYFNSLEETKGRLDSIVEDLISSSLLLGGYDIEYIKMHDVVRDVAKMIAFKDEELKQRVEAGMDLKRWPEQLESCKRLSLMGTNIMCNLPRQVEAPQLLTLILNDCNGFSELPFDFFKKMKKLKNLDLSFTDIASLPSSILCLVELRTLRLVCCRWLKNISPVEKLEKLEILDLSHSGIETLPEAMVMLTKLKRLNMYNMSNLTCISPKVISSMCQLEELCVVGVDINTNLSEVALLANLTYLEIGILNLECFSSNTIHWLKLKQYVIMVGCLEDFLLTSSEDFEFDRRLYLSIPPSITVSNAIIWLLRRADFLFLSKCNDLESVVQLDPTEVFKYDKLKFLMVFDCSEIKYLINSIEVEKAPEISFSNLEVLQLGYLDNFRYVLPMSVARHLNQLVKISVWNCPRIKMIIASDNVEDDRDKYVLPRLKILMLRNLPALVSFGRSGLVFYLDSLEGLSLRNCGNLKSLPCRVTQQRLSKFKGFELDVTLINLLEDPAIKHNLEHVVEDDGSSYYQK</sequence>
<organism evidence="7 8">
    <name type="scientific">Aquilegia coerulea</name>
    <name type="common">Rocky mountain columbine</name>
    <dbReference type="NCBI Taxonomy" id="218851"/>
    <lineage>
        <taxon>Eukaryota</taxon>
        <taxon>Viridiplantae</taxon>
        <taxon>Streptophyta</taxon>
        <taxon>Embryophyta</taxon>
        <taxon>Tracheophyta</taxon>
        <taxon>Spermatophyta</taxon>
        <taxon>Magnoliopsida</taxon>
        <taxon>Ranunculales</taxon>
        <taxon>Ranunculaceae</taxon>
        <taxon>Thalictroideae</taxon>
        <taxon>Aquilegia</taxon>
    </lineage>
</organism>
<evidence type="ECO:0000256" key="4">
    <source>
        <dbReference type="ARBA" id="ARBA00022840"/>
    </source>
</evidence>
<dbReference type="InterPro" id="IPR002182">
    <property type="entry name" value="NB-ARC"/>
</dbReference>
<dbReference type="PANTHER" id="PTHR33463">
    <property type="entry name" value="NB-ARC DOMAIN-CONTAINING PROTEIN-RELATED"/>
    <property type="match status" value="1"/>
</dbReference>
<accession>A0A2G5F245</accession>
<dbReference type="GO" id="GO:0043531">
    <property type="term" value="F:ADP binding"/>
    <property type="evidence" value="ECO:0007669"/>
    <property type="project" value="InterPro"/>
</dbReference>
<dbReference type="EMBL" id="KZ305019">
    <property type="protein sequence ID" value="PIA62094.1"/>
    <property type="molecule type" value="Genomic_DNA"/>
</dbReference>
<dbReference type="GO" id="GO:0005524">
    <property type="term" value="F:ATP binding"/>
    <property type="evidence" value="ECO:0007669"/>
    <property type="project" value="UniProtKB-KW"/>
</dbReference>
<dbReference type="SUPFAM" id="SSF52540">
    <property type="entry name" value="P-loop containing nucleoside triphosphate hydrolases"/>
    <property type="match status" value="1"/>
</dbReference>
<dbReference type="Proteomes" id="UP000230069">
    <property type="component" value="Unassembled WGS sequence"/>
</dbReference>
<keyword evidence="4" id="KW-0067">ATP-binding</keyword>